<reference evidence="2" key="1">
    <citation type="submission" date="2020-03" db="EMBL/GenBank/DDBJ databases">
        <authorList>
            <person name="Weist P."/>
        </authorList>
    </citation>
    <scope>NUCLEOTIDE SEQUENCE</scope>
</reference>
<organism evidence="2 3">
    <name type="scientific">Pleuronectes platessa</name>
    <name type="common">European plaice</name>
    <dbReference type="NCBI Taxonomy" id="8262"/>
    <lineage>
        <taxon>Eukaryota</taxon>
        <taxon>Metazoa</taxon>
        <taxon>Chordata</taxon>
        <taxon>Craniata</taxon>
        <taxon>Vertebrata</taxon>
        <taxon>Euteleostomi</taxon>
        <taxon>Actinopterygii</taxon>
        <taxon>Neopterygii</taxon>
        <taxon>Teleostei</taxon>
        <taxon>Neoteleostei</taxon>
        <taxon>Acanthomorphata</taxon>
        <taxon>Carangaria</taxon>
        <taxon>Pleuronectiformes</taxon>
        <taxon>Pleuronectoidei</taxon>
        <taxon>Pleuronectidae</taxon>
        <taxon>Pleuronectes</taxon>
    </lineage>
</organism>
<gene>
    <name evidence="2" type="ORF">PLEPLA_LOCUS13444</name>
</gene>
<keyword evidence="3" id="KW-1185">Reference proteome</keyword>
<proteinExistence type="predicted"/>
<dbReference type="AlphaFoldDB" id="A0A9N7U5P7"/>
<feature type="region of interest" description="Disordered" evidence="1">
    <location>
        <begin position="1"/>
        <end position="39"/>
    </location>
</feature>
<dbReference type="Proteomes" id="UP001153269">
    <property type="component" value="Unassembled WGS sequence"/>
</dbReference>
<feature type="compositionally biased region" description="Acidic residues" evidence="1">
    <location>
        <begin position="18"/>
        <end position="27"/>
    </location>
</feature>
<comment type="caution">
    <text evidence="2">The sequence shown here is derived from an EMBL/GenBank/DDBJ whole genome shotgun (WGS) entry which is preliminary data.</text>
</comment>
<name>A0A9N7U5P7_PLEPL</name>
<accession>A0A9N7U5P7</accession>
<protein>
    <submittedName>
        <fullName evidence="2">Uncharacterized protein</fullName>
    </submittedName>
</protein>
<dbReference type="EMBL" id="CADEAL010000811">
    <property type="protein sequence ID" value="CAB1425514.1"/>
    <property type="molecule type" value="Genomic_DNA"/>
</dbReference>
<sequence>MREMQKMSVSISQNAHEEEGEDEEEEEKQYPPRPGVRGVHSAAALRDACGSGGGKAHRCYCSSPRTLHNQTRQLHLAARRTKEKWSRGASLLPTAGAGCCSLMDGSLGQSGAGRVERFAARSQSQEGGG</sequence>
<evidence type="ECO:0000313" key="2">
    <source>
        <dbReference type="EMBL" id="CAB1425514.1"/>
    </source>
</evidence>
<evidence type="ECO:0000313" key="3">
    <source>
        <dbReference type="Proteomes" id="UP001153269"/>
    </source>
</evidence>
<evidence type="ECO:0000256" key="1">
    <source>
        <dbReference type="SAM" id="MobiDB-lite"/>
    </source>
</evidence>